<sequence length="355" mass="40484">MSNDKEVLKAELEDGYGRIANLLLEALSMFKLNGKQMSICLFIMRRTYSWGKKSDEITLKEFASACDSSETYMSKQLKQLIDWKVVKRKNYSPGKVPEYEINTRVEEWDKGCINVQGLLKNIENNIYVGNTLEQKDKGCTNGKRLNEKTKQGLNKRTRVAMVQNVENAEVEGCLKENIKENINNIITTIDNQPQKTGNDNPVTDMDADSIQQDNLVAPIGADPIKQDKESVAPVGAAPTKQISPVEKIERAYLKIRNRPMCSSKDMIDIVDVYEKYKDINFILGVMKTTAEENKARNGRITINSFSYFMPIFEEEWEKKQVKKEAVKNGSTSKNSRKNFKFDKSQFLWNGGEDSL</sequence>
<feature type="domain" description="Bacteriophage lambda Replication protein O N-terminal" evidence="1">
    <location>
        <begin position="9"/>
        <end position="108"/>
    </location>
</feature>
<dbReference type="InterPro" id="IPR036388">
    <property type="entry name" value="WH-like_DNA-bd_sf"/>
</dbReference>
<dbReference type="Proteomes" id="UP000198828">
    <property type="component" value="Unassembled WGS sequence"/>
</dbReference>
<evidence type="ECO:0000259" key="1">
    <source>
        <dbReference type="Pfam" id="PF04492"/>
    </source>
</evidence>
<protein>
    <submittedName>
        <fullName evidence="2">Phage replication protein O</fullName>
    </submittedName>
</protein>
<proteinExistence type="predicted"/>
<organism evidence="2 3">
    <name type="scientific">Tepidimicrobium xylanilyticum</name>
    <dbReference type="NCBI Taxonomy" id="1123352"/>
    <lineage>
        <taxon>Bacteria</taxon>
        <taxon>Bacillati</taxon>
        <taxon>Bacillota</taxon>
        <taxon>Tissierellia</taxon>
        <taxon>Tissierellales</taxon>
        <taxon>Tepidimicrobiaceae</taxon>
        <taxon>Tepidimicrobium</taxon>
    </lineage>
</organism>
<name>A0A1H3FJG8_9FIRM</name>
<dbReference type="NCBIfam" id="TIGR01610">
    <property type="entry name" value="phage_O_Nterm"/>
    <property type="match status" value="1"/>
</dbReference>
<accession>A0A1H3FJG8</accession>
<dbReference type="OrthoDB" id="1808501at2"/>
<evidence type="ECO:0000313" key="2">
    <source>
        <dbReference type="EMBL" id="SDX90249.1"/>
    </source>
</evidence>
<evidence type="ECO:0000313" key="3">
    <source>
        <dbReference type="Proteomes" id="UP000198828"/>
    </source>
</evidence>
<keyword evidence="3" id="KW-1185">Reference proteome</keyword>
<dbReference type="GO" id="GO:0006260">
    <property type="term" value="P:DNA replication"/>
    <property type="evidence" value="ECO:0007669"/>
    <property type="project" value="InterPro"/>
</dbReference>
<dbReference type="EMBL" id="FNNG01000035">
    <property type="protein sequence ID" value="SDX90249.1"/>
    <property type="molecule type" value="Genomic_DNA"/>
</dbReference>
<dbReference type="InterPro" id="IPR006497">
    <property type="entry name" value="Phage_lambda_VrpO_N"/>
</dbReference>
<dbReference type="Gene3D" id="1.10.10.10">
    <property type="entry name" value="Winged helix-like DNA-binding domain superfamily/Winged helix DNA-binding domain"/>
    <property type="match status" value="1"/>
</dbReference>
<reference evidence="2 3" key="1">
    <citation type="submission" date="2016-10" db="EMBL/GenBank/DDBJ databases">
        <authorList>
            <person name="de Groot N.N."/>
        </authorList>
    </citation>
    <scope>NUCLEOTIDE SEQUENCE [LARGE SCALE GENOMIC DNA]</scope>
    <source>
        <strain evidence="2 3">DSM 23310</strain>
    </source>
</reference>
<dbReference type="RefSeq" id="WP_093755280.1">
    <property type="nucleotide sequence ID" value="NZ_FNNG01000035.1"/>
</dbReference>
<dbReference type="AlphaFoldDB" id="A0A1H3FJG8"/>
<gene>
    <name evidence="2" type="ORF">SAMN05660923_03133</name>
</gene>
<dbReference type="Pfam" id="PF04492">
    <property type="entry name" value="Phage_rep_O"/>
    <property type="match status" value="1"/>
</dbReference>